<comment type="caution">
    <text evidence="4">The sequence shown here is derived from an EMBL/GenBank/DDBJ whole genome shotgun (WGS) entry which is preliminary data.</text>
</comment>
<dbReference type="STRING" id="1293598.IV56_GL002365"/>
<dbReference type="GO" id="GO:0016787">
    <property type="term" value="F:hydrolase activity"/>
    <property type="evidence" value="ECO:0007669"/>
    <property type="project" value="UniProtKB-UniRule"/>
</dbReference>
<evidence type="ECO:0000313" key="4">
    <source>
        <dbReference type="EMBL" id="KRO15595.1"/>
    </source>
</evidence>
<dbReference type="InterPro" id="IPR022877">
    <property type="entry name" value="UPF0173"/>
</dbReference>
<dbReference type="SUPFAM" id="SSF56281">
    <property type="entry name" value="Metallo-hydrolase/oxidoreductase"/>
    <property type="match status" value="1"/>
</dbReference>
<dbReference type="InterPro" id="IPR001279">
    <property type="entry name" value="Metallo-B-lactamas"/>
</dbReference>
<comment type="similarity">
    <text evidence="2">Belongs to the UPF0173 family.</text>
</comment>
<accession>A0A0R2MTL6</accession>
<reference evidence="4 5" key="1">
    <citation type="journal article" date="2015" name="Genome Announc.">
        <title>Expanding the biotechnology potential of lactobacilli through comparative genomics of 213 strains and associated genera.</title>
        <authorList>
            <person name="Sun Z."/>
            <person name="Harris H.M."/>
            <person name="McCann A."/>
            <person name="Guo C."/>
            <person name="Argimon S."/>
            <person name="Zhang W."/>
            <person name="Yang X."/>
            <person name="Jeffery I.B."/>
            <person name="Cooney J.C."/>
            <person name="Kagawa T.F."/>
            <person name="Liu W."/>
            <person name="Song Y."/>
            <person name="Salvetti E."/>
            <person name="Wrobel A."/>
            <person name="Rasinkangas P."/>
            <person name="Parkhill J."/>
            <person name="Rea M.C."/>
            <person name="O'Sullivan O."/>
            <person name="Ritari J."/>
            <person name="Douillard F.P."/>
            <person name="Paul Ross R."/>
            <person name="Yang R."/>
            <person name="Briner A.E."/>
            <person name="Felis G.E."/>
            <person name="de Vos W.M."/>
            <person name="Barrangou R."/>
            <person name="Klaenhammer T.R."/>
            <person name="Caufield P.W."/>
            <person name="Cui Y."/>
            <person name="Zhang H."/>
            <person name="O'Toole P.W."/>
        </authorList>
    </citation>
    <scope>NUCLEOTIDE SEQUENCE [LARGE SCALE GENOMIC DNA]</scope>
    <source>
        <strain evidence="4 5">DSM 24301</strain>
    </source>
</reference>
<dbReference type="PANTHER" id="PTHR43546:SF3">
    <property type="entry name" value="UPF0173 METAL-DEPENDENT HYDROLASE MJ1163"/>
    <property type="match status" value="1"/>
</dbReference>
<dbReference type="AlphaFoldDB" id="A0A0R2MTL6"/>
<gene>
    <name evidence="4" type="ORF">IV56_GL002365</name>
</gene>
<dbReference type="Gene3D" id="3.60.15.10">
    <property type="entry name" value="Ribonuclease Z/Hydroxyacylglutathione hydrolase-like"/>
    <property type="match status" value="1"/>
</dbReference>
<dbReference type="HAMAP" id="MF_00457">
    <property type="entry name" value="UPF0173"/>
    <property type="match status" value="1"/>
</dbReference>
<dbReference type="PATRIC" id="fig|1293598.4.peg.2467"/>
<dbReference type="EMBL" id="JQCE01000064">
    <property type="protein sequence ID" value="KRO15595.1"/>
    <property type="molecule type" value="Genomic_DNA"/>
</dbReference>
<evidence type="ECO:0000256" key="1">
    <source>
        <dbReference type="ARBA" id="ARBA00022801"/>
    </source>
</evidence>
<dbReference type="Pfam" id="PF12706">
    <property type="entry name" value="Lactamase_B_2"/>
    <property type="match status" value="1"/>
</dbReference>
<keyword evidence="5" id="KW-1185">Reference proteome</keyword>
<dbReference type="InterPro" id="IPR050114">
    <property type="entry name" value="UPF0173_UPF0282_UlaG_hydrolase"/>
</dbReference>
<dbReference type="InterPro" id="IPR036866">
    <property type="entry name" value="RibonucZ/Hydroxyglut_hydro"/>
</dbReference>
<evidence type="ECO:0000256" key="2">
    <source>
        <dbReference type="HAMAP-Rule" id="MF_00457"/>
    </source>
</evidence>
<dbReference type="Proteomes" id="UP000050969">
    <property type="component" value="Unassembled WGS sequence"/>
</dbReference>
<protein>
    <recommendedName>
        <fullName evidence="2">UPF0173 metal-dependent hydrolase IV56_GL002365</fullName>
    </recommendedName>
</protein>
<feature type="domain" description="Metallo-beta-lactamase" evidence="3">
    <location>
        <begin position="1"/>
        <end position="182"/>
    </location>
</feature>
<organism evidence="4 5">
    <name type="scientific">Lacticaseibacillus saniviri JCM 17471 = DSM 24301</name>
    <dbReference type="NCBI Taxonomy" id="1293598"/>
    <lineage>
        <taxon>Bacteria</taxon>
        <taxon>Bacillati</taxon>
        <taxon>Bacillota</taxon>
        <taxon>Bacilli</taxon>
        <taxon>Lactobacillales</taxon>
        <taxon>Lactobacillaceae</taxon>
        <taxon>Lacticaseibacillus</taxon>
    </lineage>
</organism>
<dbReference type="SMART" id="SM00849">
    <property type="entry name" value="Lactamase_B"/>
    <property type="match status" value="1"/>
</dbReference>
<dbReference type="NCBIfam" id="NF001911">
    <property type="entry name" value="PRK00685.1"/>
    <property type="match status" value="1"/>
</dbReference>
<sequence length="216" mass="23272">MMLTTDEGKQILVDPWIDGNPQTDLDLDVKCDAILVTHGHHDHSGDMIEISKRNNAPIIGMPELVHYAQSQGAPEGHPMNLGGKWTFDFGTVKVIHAQHSSSLEINGLPVYMGEACGYMVTADDKTIYFAGDTSNFGDMSLFGNGFDIDVAVLPIGGNFTMGPEEAASAAKRLKAKHVVPIHYNTFPLIKQDPTAFAALLPEGVVEIVKPGESVTV</sequence>
<dbReference type="PANTHER" id="PTHR43546">
    <property type="entry name" value="UPF0173 METAL-DEPENDENT HYDROLASE MJ1163-RELATED"/>
    <property type="match status" value="1"/>
</dbReference>
<evidence type="ECO:0000313" key="5">
    <source>
        <dbReference type="Proteomes" id="UP000050969"/>
    </source>
</evidence>
<keyword evidence="1 2" id="KW-0378">Hydrolase</keyword>
<evidence type="ECO:0000259" key="3">
    <source>
        <dbReference type="SMART" id="SM00849"/>
    </source>
</evidence>
<name>A0A0R2MTL6_9LACO</name>
<proteinExistence type="inferred from homology"/>